<comment type="caution">
    <text evidence="2">The sequence shown here is derived from an EMBL/GenBank/DDBJ whole genome shotgun (WGS) entry which is preliminary data.</text>
</comment>
<evidence type="ECO:0000313" key="3">
    <source>
        <dbReference type="Proteomes" id="UP000187151"/>
    </source>
</evidence>
<evidence type="ECO:0008006" key="4">
    <source>
        <dbReference type="Google" id="ProtNLM"/>
    </source>
</evidence>
<dbReference type="Proteomes" id="UP000187151">
    <property type="component" value="Unassembled WGS sequence"/>
</dbReference>
<evidence type="ECO:0000313" key="2">
    <source>
        <dbReference type="EMBL" id="OLZ67068.1"/>
    </source>
</evidence>
<dbReference type="RefSeq" id="WP_076044170.1">
    <property type="nucleotide sequence ID" value="NZ_MQUR01000027.1"/>
</dbReference>
<reference evidence="2 3" key="1">
    <citation type="submission" date="2016-01" db="EMBL/GenBank/DDBJ databases">
        <title>Streptomyces amritsarensis strain MTCC 11845 genome sequencing and assembly.</title>
        <authorList>
            <person name="Sharma D."/>
            <person name="Nair G.R."/>
            <person name="Kaur G."/>
            <person name="Manhas R.K."/>
            <person name="Mayilraj S."/>
        </authorList>
    </citation>
    <scope>NUCLEOTIDE SEQUENCE [LARGE SCALE GENOMIC DNA]</scope>
    <source>
        <strain evidence="2 3">MTCC 11845</strain>
    </source>
</reference>
<organism evidence="2 3">
    <name type="scientific">Streptomyces amritsarensis</name>
    <dbReference type="NCBI Taxonomy" id="681158"/>
    <lineage>
        <taxon>Bacteria</taxon>
        <taxon>Bacillati</taxon>
        <taxon>Actinomycetota</taxon>
        <taxon>Actinomycetes</taxon>
        <taxon>Kitasatosporales</taxon>
        <taxon>Streptomycetaceae</taxon>
        <taxon>Streptomyces</taxon>
    </lineage>
</organism>
<accession>A0ABX3G607</accession>
<sequence>MRHTPPIPRTTRLARAAGIATLVVVVAAGLAGTGTALAAGRAAPAAEQKVDGVMAVAGNSCSWTDASTSAAAPNALTVDRTTINTPGGNLACGGGIAATLNNNPAFTFDDTAGTARTDLIDITGKQSFISCRYKATNIVWDRDGTSRKYVNRAFTATKASGSFLCPGSVTTPAGDASMLFR</sequence>
<feature type="signal peptide" evidence="1">
    <location>
        <begin position="1"/>
        <end position="38"/>
    </location>
</feature>
<evidence type="ECO:0000256" key="1">
    <source>
        <dbReference type="SAM" id="SignalP"/>
    </source>
</evidence>
<gene>
    <name evidence="2" type="ORF">AVW11_14465</name>
</gene>
<keyword evidence="3" id="KW-1185">Reference proteome</keyword>
<name>A0ABX3G607_9ACTN</name>
<protein>
    <recommendedName>
        <fullName evidence="4">Secreted protein</fullName>
    </recommendedName>
</protein>
<feature type="chain" id="PRO_5046011560" description="Secreted protein" evidence="1">
    <location>
        <begin position="39"/>
        <end position="181"/>
    </location>
</feature>
<dbReference type="EMBL" id="MQUR01000027">
    <property type="protein sequence ID" value="OLZ67068.1"/>
    <property type="molecule type" value="Genomic_DNA"/>
</dbReference>
<proteinExistence type="predicted"/>
<keyword evidence="1" id="KW-0732">Signal</keyword>